<keyword evidence="1" id="KW-0472">Membrane</keyword>
<evidence type="ECO:0000256" key="1">
    <source>
        <dbReference type="SAM" id="Phobius"/>
    </source>
</evidence>
<organism evidence="2 3">
    <name type="scientific">Mesorhabditis belari</name>
    <dbReference type="NCBI Taxonomy" id="2138241"/>
    <lineage>
        <taxon>Eukaryota</taxon>
        <taxon>Metazoa</taxon>
        <taxon>Ecdysozoa</taxon>
        <taxon>Nematoda</taxon>
        <taxon>Chromadorea</taxon>
        <taxon>Rhabditida</taxon>
        <taxon>Rhabditina</taxon>
        <taxon>Rhabditomorpha</taxon>
        <taxon>Rhabditoidea</taxon>
        <taxon>Rhabditidae</taxon>
        <taxon>Mesorhabditinae</taxon>
        <taxon>Mesorhabditis</taxon>
    </lineage>
</organism>
<dbReference type="AlphaFoldDB" id="A0AAF3FKI5"/>
<evidence type="ECO:0000313" key="3">
    <source>
        <dbReference type="WBParaSite" id="MBELARI_LOCUS7639.2"/>
    </source>
</evidence>
<sequence length="93" mass="10650">MSSDYRLIILILTIISGVLTNGRSLFADYEDDDENRPNVAWVPIVSRNLSSSSQIYRAFQEDSYDRNEDRSISSSVSISHFSFISLLTLWKIL</sequence>
<keyword evidence="1" id="KW-1133">Transmembrane helix</keyword>
<reference evidence="3" key="1">
    <citation type="submission" date="2024-02" db="UniProtKB">
        <authorList>
            <consortium name="WormBaseParasite"/>
        </authorList>
    </citation>
    <scope>IDENTIFICATION</scope>
</reference>
<name>A0AAF3FKI5_9BILA</name>
<proteinExistence type="predicted"/>
<dbReference type="WBParaSite" id="MBELARI_LOCUS7639.2">
    <property type="protein sequence ID" value="MBELARI_LOCUS7639.2"/>
    <property type="gene ID" value="MBELARI_LOCUS7639"/>
</dbReference>
<protein>
    <submittedName>
        <fullName evidence="3">Uncharacterized protein</fullName>
    </submittedName>
</protein>
<keyword evidence="2" id="KW-1185">Reference proteome</keyword>
<accession>A0AAF3FKI5</accession>
<dbReference type="Proteomes" id="UP000887575">
    <property type="component" value="Unassembled WGS sequence"/>
</dbReference>
<feature type="transmembrane region" description="Helical" evidence="1">
    <location>
        <begin position="7"/>
        <end position="26"/>
    </location>
</feature>
<evidence type="ECO:0000313" key="2">
    <source>
        <dbReference type="Proteomes" id="UP000887575"/>
    </source>
</evidence>
<keyword evidence="1" id="KW-0812">Transmembrane</keyword>